<dbReference type="EMBL" id="CAJJDP010000179">
    <property type="protein sequence ID" value="CAD8214355.1"/>
    <property type="molecule type" value="Genomic_DNA"/>
</dbReference>
<comment type="caution">
    <text evidence="1">The sequence shown here is derived from an EMBL/GenBank/DDBJ whole genome shotgun (WGS) entry which is preliminary data.</text>
</comment>
<name>A0A8S1YJC9_PAROT</name>
<accession>A0A8S1YJC9</accession>
<keyword evidence="2" id="KW-1185">Reference proteome</keyword>
<dbReference type="AlphaFoldDB" id="A0A8S1YJC9"/>
<organism evidence="1 2">
    <name type="scientific">Paramecium octaurelia</name>
    <dbReference type="NCBI Taxonomy" id="43137"/>
    <lineage>
        <taxon>Eukaryota</taxon>
        <taxon>Sar</taxon>
        <taxon>Alveolata</taxon>
        <taxon>Ciliophora</taxon>
        <taxon>Intramacronucleata</taxon>
        <taxon>Oligohymenophorea</taxon>
        <taxon>Peniculida</taxon>
        <taxon>Parameciidae</taxon>
        <taxon>Paramecium</taxon>
    </lineage>
</organism>
<evidence type="ECO:0000313" key="1">
    <source>
        <dbReference type="EMBL" id="CAD8214355.1"/>
    </source>
</evidence>
<protein>
    <submittedName>
        <fullName evidence="1">Uncharacterized protein</fullName>
    </submittedName>
</protein>
<proteinExistence type="predicted"/>
<sequence>MDEWARQLQKDNHLENQTSTKYTIQCIVVFEFPALSSKDTLIFEKHRSLEIQNRQISLLNLMQRHKQANFWLEFQELIEIWLESKLQKKMPLWIYKQLEECPNFINETQFEISLKLYQKQQFRHIQLQNVLNKLFQQSRMPSLLVFKVEELDQLLTQNPTILQNTKQYLAIWLVQGTIKQIIMIGRNAYLSQLYQLMIWNFVNTLQYQIDVGYYVLSVLVYFMCYFDSLNGNGLKAYAVALYFLELFLNQLLNQKYGKRDHFLEALKIAAIYQSKLCDFLIQLSKFAYRTKLGIFSPDLSISIILPNWQHFKDVYTIIVWDEIFRQLMNLNNEEICVFISKFIVQIPQSLQI</sequence>
<reference evidence="1" key="1">
    <citation type="submission" date="2021-01" db="EMBL/GenBank/DDBJ databases">
        <authorList>
            <consortium name="Genoscope - CEA"/>
            <person name="William W."/>
        </authorList>
    </citation>
    <scope>NUCLEOTIDE SEQUENCE</scope>
</reference>
<evidence type="ECO:0000313" key="2">
    <source>
        <dbReference type="Proteomes" id="UP000683925"/>
    </source>
</evidence>
<dbReference type="Proteomes" id="UP000683925">
    <property type="component" value="Unassembled WGS sequence"/>
</dbReference>
<gene>
    <name evidence="1" type="ORF">POCTA_138.1.T1750003</name>
</gene>